<evidence type="ECO:0000313" key="5">
    <source>
        <dbReference type="Proteomes" id="UP001209755"/>
    </source>
</evidence>
<dbReference type="EMBL" id="JAOQNS010000001">
    <property type="protein sequence ID" value="MCW2305990.1"/>
    <property type="molecule type" value="Genomic_DNA"/>
</dbReference>
<dbReference type="PANTHER" id="PTHR10545">
    <property type="entry name" value="DIAMINE N-ACETYLTRANSFERASE"/>
    <property type="match status" value="1"/>
</dbReference>
<dbReference type="Gene3D" id="3.40.630.30">
    <property type="match status" value="1"/>
</dbReference>
<dbReference type="InterPro" id="IPR000182">
    <property type="entry name" value="GNAT_dom"/>
</dbReference>
<sequence>MTDIAIRLAGAEDAERIQSMLARLAVDLGETTAFASSTEILRHHGFGEEPLFHCLIAERDGTAVGLVLFFPEFSTLRGMPGVYVQDLWVDRALRSSGLGKRLLAAAARHGAASWQAGYMKLTVHLDNPRAERFYRRHGFANGGHDQTLTLEGPDFGKMSDPT</sequence>
<organism evidence="4 5">
    <name type="scientific">Rhodobium gokarnense</name>
    <dbReference type="NCBI Taxonomy" id="364296"/>
    <lineage>
        <taxon>Bacteria</taxon>
        <taxon>Pseudomonadati</taxon>
        <taxon>Pseudomonadota</taxon>
        <taxon>Alphaproteobacteria</taxon>
        <taxon>Hyphomicrobiales</taxon>
        <taxon>Rhodobiaceae</taxon>
        <taxon>Rhodobium</taxon>
    </lineage>
</organism>
<evidence type="ECO:0000256" key="1">
    <source>
        <dbReference type="ARBA" id="ARBA00022679"/>
    </source>
</evidence>
<protein>
    <submittedName>
        <fullName evidence="4">Ribosomal protein S18 acetylase RimI-like enzyme</fullName>
    </submittedName>
</protein>
<evidence type="ECO:0000313" key="4">
    <source>
        <dbReference type="EMBL" id="MCW2305990.1"/>
    </source>
</evidence>
<keyword evidence="5" id="KW-1185">Reference proteome</keyword>
<comment type="caution">
    <text evidence="4">The sequence shown here is derived from an EMBL/GenBank/DDBJ whole genome shotgun (WGS) entry which is preliminary data.</text>
</comment>
<dbReference type="CDD" id="cd04301">
    <property type="entry name" value="NAT_SF"/>
    <property type="match status" value="1"/>
</dbReference>
<dbReference type="SUPFAM" id="SSF55729">
    <property type="entry name" value="Acyl-CoA N-acyltransferases (Nat)"/>
    <property type="match status" value="1"/>
</dbReference>
<dbReference type="Proteomes" id="UP001209755">
    <property type="component" value="Unassembled WGS sequence"/>
</dbReference>
<proteinExistence type="predicted"/>
<dbReference type="PANTHER" id="PTHR10545:SF29">
    <property type="entry name" value="GH14572P-RELATED"/>
    <property type="match status" value="1"/>
</dbReference>
<dbReference type="RefSeq" id="WP_264599665.1">
    <property type="nucleotide sequence ID" value="NZ_JAOQNS010000001.1"/>
</dbReference>
<evidence type="ECO:0000259" key="3">
    <source>
        <dbReference type="PROSITE" id="PS51186"/>
    </source>
</evidence>
<dbReference type="InterPro" id="IPR016181">
    <property type="entry name" value="Acyl_CoA_acyltransferase"/>
</dbReference>
<evidence type="ECO:0000256" key="2">
    <source>
        <dbReference type="ARBA" id="ARBA00023315"/>
    </source>
</evidence>
<feature type="domain" description="N-acetyltransferase" evidence="3">
    <location>
        <begin position="4"/>
        <end position="162"/>
    </location>
</feature>
<gene>
    <name evidence="4" type="ORF">M2319_000306</name>
</gene>
<dbReference type="Pfam" id="PF00583">
    <property type="entry name" value="Acetyltransf_1"/>
    <property type="match status" value="1"/>
</dbReference>
<reference evidence="5" key="1">
    <citation type="submission" date="2023-07" db="EMBL/GenBank/DDBJ databases">
        <title>Genome sequencing of Purple Non-Sulfur Bacteria from various extreme environments.</title>
        <authorList>
            <person name="Mayer M."/>
        </authorList>
    </citation>
    <scope>NUCLEOTIDE SEQUENCE [LARGE SCALE GENOMIC DNA]</scope>
    <source>
        <strain evidence="5">DSM 17935</strain>
    </source>
</reference>
<name>A0ABT3H6H1_9HYPH</name>
<keyword evidence="1" id="KW-0808">Transferase</keyword>
<dbReference type="PROSITE" id="PS51186">
    <property type="entry name" value="GNAT"/>
    <property type="match status" value="1"/>
</dbReference>
<keyword evidence="2" id="KW-0012">Acyltransferase</keyword>
<dbReference type="InterPro" id="IPR051016">
    <property type="entry name" value="Diverse_Substrate_AcTransf"/>
</dbReference>
<accession>A0ABT3H6H1</accession>